<accession>F8PE58</accession>
<dbReference type="InterPro" id="IPR036691">
    <property type="entry name" value="Endo/exonu/phosph_ase_sf"/>
</dbReference>
<dbReference type="Gene3D" id="3.60.10.10">
    <property type="entry name" value="Endonuclease/exonuclease/phosphatase"/>
    <property type="match status" value="1"/>
</dbReference>
<dbReference type="GeneID" id="18812292"/>
<dbReference type="HOGENOM" id="CLU_2644867_0_0_1"/>
<gene>
    <name evidence="1" type="ORF">SERLADRAFT_404075</name>
</gene>
<dbReference type="AlphaFoldDB" id="F8PE58"/>
<evidence type="ECO:0008006" key="3">
    <source>
        <dbReference type="Google" id="ProtNLM"/>
    </source>
</evidence>
<reference evidence="2" key="1">
    <citation type="journal article" date="2011" name="Science">
        <title>The plant cell wall-decomposing machinery underlies the functional diversity of forest fungi.</title>
        <authorList>
            <person name="Eastwood D.C."/>
            <person name="Floudas D."/>
            <person name="Binder M."/>
            <person name="Majcherczyk A."/>
            <person name="Schneider P."/>
            <person name="Aerts A."/>
            <person name="Asiegbu F.O."/>
            <person name="Baker S.E."/>
            <person name="Barry K."/>
            <person name="Bendiksby M."/>
            <person name="Blumentritt M."/>
            <person name="Coutinho P.M."/>
            <person name="Cullen D."/>
            <person name="de Vries R.P."/>
            <person name="Gathman A."/>
            <person name="Goodell B."/>
            <person name="Henrissat B."/>
            <person name="Ihrmark K."/>
            <person name="Kauserud H."/>
            <person name="Kohler A."/>
            <person name="LaButti K."/>
            <person name="Lapidus A."/>
            <person name="Lavin J.L."/>
            <person name="Lee Y.-H."/>
            <person name="Lindquist E."/>
            <person name="Lilly W."/>
            <person name="Lucas S."/>
            <person name="Morin E."/>
            <person name="Murat C."/>
            <person name="Oguiza J.A."/>
            <person name="Park J."/>
            <person name="Pisabarro A.G."/>
            <person name="Riley R."/>
            <person name="Rosling A."/>
            <person name="Salamov A."/>
            <person name="Schmidt O."/>
            <person name="Schmutz J."/>
            <person name="Skrede I."/>
            <person name="Stenlid J."/>
            <person name="Wiebenga A."/>
            <person name="Xie X."/>
            <person name="Kuees U."/>
            <person name="Hibbett D.S."/>
            <person name="Hoffmeister D."/>
            <person name="Hoegberg N."/>
            <person name="Martin F."/>
            <person name="Grigoriev I.V."/>
            <person name="Watkinson S.C."/>
        </authorList>
    </citation>
    <scope>NUCLEOTIDE SEQUENCE [LARGE SCALE GENOMIC DNA]</scope>
    <source>
        <strain evidence="2">S7.9</strain>
    </source>
</reference>
<dbReference type="OrthoDB" id="498125at2759"/>
<organism evidence="2">
    <name type="scientific">Serpula lacrymans var. lacrymans (strain S7.9)</name>
    <name type="common">Dry rot fungus</name>
    <dbReference type="NCBI Taxonomy" id="578457"/>
    <lineage>
        <taxon>Eukaryota</taxon>
        <taxon>Fungi</taxon>
        <taxon>Dikarya</taxon>
        <taxon>Basidiomycota</taxon>
        <taxon>Agaricomycotina</taxon>
        <taxon>Agaricomycetes</taxon>
        <taxon>Agaricomycetidae</taxon>
        <taxon>Boletales</taxon>
        <taxon>Coniophorineae</taxon>
        <taxon>Serpulaceae</taxon>
        <taxon>Serpula</taxon>
    </lineage>
</organism>
<evidence type="ECO:0000313" key="1">
    <source>
        <dbReference type="EMBL" id="EGO18655.1"/>
    </source>
</evidence>
<dbReference type="KEGG" id="sla:SERLADRAFT_404075"/>
<dbReference type="RefSeq" id="XP_007324682.1">
    <property type="nucleotide sequence ID" value="XM_007324620.1"/>
</dbReference>
<proteinExistence type="predicted"/>
<protein>
    <recommendedName>
        <fullName evidence="3">DNA-(apurinic or apyrimidinic site) endonuclease</fullName>
    </recommendedName>
</protein>
<sequence>MTLPGHPDPDQVKGRIITLEFEGCYLIATYVVNAGQGLKTLDAKNVWNHHFEVYIRDLDKKKPVIWMGDLNVAPTAI</sequence>
<dbReference type="Proteomes" id="UP000008064">
    <property type="component" value="Unassembled WGS sequence"/>
</dbReference>
<dbReference type="SUPFAM" id="SSF56219">
    <property type="entry name" value="DNase I-like"/>
    <property type="match status" value="1"/>
</dbReference>
<evidence type="ECO:0000313" key="2">
    <source>
        <dbReference type="Proteomes" id="UP000008064"/>
    </source>
</evidence>
<feature type="non-terminal residue" evidence="1">
    <location>
        <position position="77"/>
    </location>
</feature>
<dbReference type="EMBL" id="GL945447">
    <property type="protein sequence ID" value="EGO18655.1"/>
    <property type="molecule type" value="Genomic_DNA"/>
</dbReference>
<name>F8PE58_SERL9</name>